<reference evidence="4" key="2">
    <citation type="submission" date="2015-05" db="EMBL/GenBank/DDBJ databases">
        <authorList>
            <person name="Wang D.B."/>
            <person name="Wang M."/>
        </authorList>
    </citation>
    <scope>NUCLEOTIDE SEQUENCE [LARGE SCALE GENOMIC DNA]</scope>
    <source>
        <strain evidence="4">M72</strain>
    </source>
</reference>
<dbReference type="PROSITE" id="PS51295">
    <property type="entry name" value="CRM"/>
    <property type="match status" value="1"/>
</dbReference>
<dbReference type="Proteomes" id="UP000446657">
    <property type="component" value="Unassembled WGS sequence"/>
</dbReference>
<dbReference type="STRING" id="301302.ERS852420_00579"/>
<dbReference type="EMBL" id="CYXV01000002">
    <property type="protein sequence ID" value="CUM77329.1"/>
    <property type="molecule type" value="Genomic_DNA"/>
</dbReference>
<evidence type="ECO:0000256" key="2">
    <source>
        <dbReference type="PROSITE-ProRule" id="PRU00626"/>
    </source>
</evidence>
<dbReference type="InterPro" id="IPR051925">
    <property type="entry name" value="RNA-binding_domain"/>
</dbReference>
<organism evidence="4 7">
    <name type="scientific">Roseburia faecis</name>
    <dbReference type="NCBI Taxonomy" id="301302"/>
    <lineage>
        <taxon>Bacteria</taxon>
        <taxon>Bacillati</taxon>
        <taxon>Bacillota</taxon>
        <taxon>Clostridia</taxon>
        <taxon>Lachnospirales</taxon>
        <taxon>Lachnospiraceae</taxon>
        <taxon>Roseburia</taxon>
    </lineage>
</organism>
<evidence type="ECO:0000259" key="3">
    <source>
        <dbReference type="PROSITE" id="PS51295"/>
    </source>
</evidence>
<sequence length="96" mass="10773">MNSRQRAYLGSLANNIDPIFQIGKASLTPEIIEALDAALEKRELIKVSVLKNCIDDPKEIASVIAERTHSNVVKVIGKKMIFYRKAKKNPKIKLPE</sequence>
<dbReference type="Proteomes" id="UP000049979">
    <property type="component" value="Unassembled WGS sequence"/>
</dbReference>
<dbReference type="EMBL" id="WNAL01000001">
    <property type="protein sequence ID" value="MTR80183.1"/>
    <property type="molecule type" value="Genomic_DNA"/>
</dbReference>
<dbReference type="AlphaFoldDB" id="A0A0M6WM92"/>
<dbReference type="InterPro" id="IPR017924">
    <property type="entry name" value="RNA-binding_YhbY"/>
</dbReference>
<evidence type="ECO:0000313" key="5">
    <source>
        <dbReference type="EMBL" id="CUM77329.1"/>
    </source>
</evidence>
<evidence type="ECO:0000313" key="4">
    <source>
        <dbReference type="EMBL" id="CRL38184.1"/>
    </source>
</evidence>
<dbReference type="SUPFAM" id="SSF75471">
    <property type="entry name" value="YhbY-like"/>
    <property type="match status" value="1"/>
</dbReference>
<dbReference type="Gene3D" id="3.30.110.60">
    <property type="entry name" value="YhbY-like"/>
    <property type="match status" value="1"/>
</dbReference>
<dbReference type="GeneID" id="99746198"/>
<dbReference type="EMBL" id="CVRR01000019">
    <property type="protein sequence ID" value="CRL38184.1"/>
    <property type="molecule type" value="Genomic_DNA"/>
</dbReference>
<evidence type="ECO:0000313" key="8">
    <source>
        <dbReference type="Proteomes" id="UP000095495"/>
    </source>
</evidence>
<dbReference type="Pfam" id="PF01985">
    <property type="entry name" value="CRS1_YhbY"/>
    <property type="match status" value="1"/>
</dbReference>
<evidence type="ECO:0000313" key="9">
    <source>
        <dbReference type="Proteomes" id="UP000446657"/>
    </source>
</evidence>
<name>A0A0M6WM92_9FIRM</name>
<dbReference type="OrthoDB" id="9797519at2"/>
<feature type="domain" description="CRM" evidence="3">
    <location>
        <begin position="1"/>
        <end position="95"/>
    </location>
</feature>
<evidence type="ECO:0000313" key="7">
    <source>
        <dbReference type="Proteomes" id="UP000049979"/>
    </source>
</evidence>
<dbReference type="RefSeq" id="WP_022046553.1">
    <property type="nucleotide sequence ID" value="NZ_CP173697.1"/>
</dbReference>
<dbReference type="PANTHER" id="PTHR40065:SF3">
    <property type="entry name" value="RNA-BINDING PROTEIN YHBY"/>
    <property type="match status" value="1"/>
</dbReference>
<protein>
    <submittedName>
        <fullName evidence="5 6">RNA-binding protein YhbY</fullName>
    </submittedName>
</protein>
<dbReference type="SMART" id="SM01103">
    <property type="entry name" value="CRS1_YhbY"/>
    <property type="match status" value="1"/>
</dbReference>
<gene>
    <name evidence="5" type="primary">yhbY</name>
    <name evidence="5" type="ORF">ERS852420_00579</name>
    <name evidence="6" type="ORF">GMD30_00360</name>
    <name evidence="4" type="ORF">M72_06011</name>
</gene>
<dbReference type="GO" id="GO:0003723">
    <property type="term" value="F:RNA binding"/>
    <property type="evidence" value="ECO:0007669"/>
    <property type="project" value="UniProtKB-UniRule"/>
</dbReference>
<keyword evidence="1 2" id="KW-0694">RNA-binding</keyword>
<reference evidence="7" key="1">
    <citation type="submission" date="2015-05" db="EMBL/GenBank/DDBJ databases">
        <authorList>
            <consortium name="Pathogen Informatics"/>
        </authorList>
    </citation>
    <scope>NUCLEOTIDE SEQUENCE [LARGE SCALE GENOMIC DNA]</scope>
    <source>
        <strain evidence="5 8">2789STDY5608863</strain>
        <strain evidence="7">M72</strain>
    </source>
</reference>
<evidence type="ECO:0000256" key="1">
    <source>
        <dbReference type="ARBA" id="ARBA00022884"/>
    </source>
</evidence>
<keyword evidence="7" id="KW-1185">Reference proteome</keyword>
<dbReference type="PANTHER" id="PTHR40065">
    <property type="entry name" value="RNA-BINDING PROTEIN YHBY"/>
    <property type="match status" value="1"/>
</dbReference>
<accession>A0A0M6WM92</accession>
<proteinExistence type="predicted"/>
<reference evidence="6 9" key="3">
    <citation type="journal article" date="2019" name="Nat. Med.">
        <title>A library of human gut bacterial isolates paired with longitudinal multiomics data enables mechanistic microbiome research.</title>
        <authorList>
            <person name="Poyet M."/>
            <person name="Groussin M."/>
            <person name="Gibbons S.M."/>
            <person name="Avila-Pacheco J."/>
            <person name="Jiang X."/>
            <person name="Kearney S.M."/>
            <person name="Perrotta A.R."/>
            <person name="Berdy B."/>
            <person name="Zhao S."/>
            <person name="Lieberman T.D."/>
            <person name="Swanson P.K."/>
            <person name="Smith M."/>
            <person name="Roesemann S."/>
            <person name="Alexander J.E."/>
            <person name="Rich S.A."/>
            <person name="Livny J."/>
            <person name="Vlamakis H."/>
            <person name="Clish C."/>
            <person name="Bullock K."/>
            <person name="Deik A."/>
            <person name="Scott J."/>
            <person name="Pierce K.A."/>
            <person name="Xavier R.J."/>
            <person name="Alm E.J."/>
        </authorList>
    </citation>
    <scope>NUCLEOTIDE SEQUENCE [LARGE SCALE GENOMIC DNA]</scope>
    <source>
        <strain evidence="6 9">BIOML-A1</strain>
    </source>
</reference>
<dbReference type="InterPro" id="IPR035920">
    <property type="entry name" value="YhbY-like_sf"/>
</dbReference>
<dbReference type="Proteomes" id="UP000095495">
    <property type="component" value="Unassembled WGS sequence"/>
</dbReference>
<dbReference type="NCBIfam" id="TIGR00253">
    <property type="entry name" value="RNA_bind_YhbY"/>
    <property type="match status" value="1"/>
</dbReference>
<dbReference type="InterPro" id="IPR001890">
    <property type="entry name" value="RNA-binding_CRM"/>
</dbReference>
<evidence type="ECO:0000313" key="6">
    <source>
        <dbReference type="EMBL" id="MTR80183.1"/>
    </source>
</evidence>